<dbReference type="Proteomes" id="UP001460270">
    <property type="component" value="Unassembled WGS sequence"/>
</dbReference>
<dbReference type="EMBL" id="JBBPFD010000008">
    <property type="protein sequence ID" value="KAK7915601.1"/>
    <property type="molecule type" value="Genomic_DNA"/>
</dbReference>
<comment type="caution">
    <text evidence="1">The sequence shown here is derived from an EMBL/GenBank/DDBJ whole genome shotgun (WGS) entry which is preliminary data.</text>
</comment>
<sequence length="198" mass="23072">MRREQQQRHCETTDAQYKRVYCELRNRALSDIKRIVREYVEKMSTTTQSYEFMNIYGLCSFNPPKNITQNKEASTRCRFTNISCSTEDNTSTSDTVVSVSGVLNPLMSSRVQHGELELTHCRDSDYYNALEEFTRLDSRNKLRSQRVYHSNLGGTISSMENGFIFTVREDLHNLGCAYRQMIAMVELLHMTLIHYVHS</sequence>
<dbReference type="AlphaFoldDB" id="A0AAW0PDI3"/>
<evidence type="ECO:0000313" key="1">
    <source>
        <dbReference type="EMBL" id="KAK7915601.1"/>
    </source>
</evidence>
<protein>
    <submittedName>
        <fullName evidence="1">Uncharacterized protein</fullName>
    </submittedName>
</protein>
<reference evidence="2" key="1">
    <citation type="submission" date="2024-04" db="EMBL/GenBank/DDBJ databases">
        <title>Salinicola lusitanus LLJ914,a marine bacterium isolated from the Okinawa Trough.</title>
        <authorList>
            <person name="Li J."/>
        </authorList>
    </citation>
    <scope>NUCLEOTIDE SEQUENCE [LARGE SCALE GENOMIC DNA]</scope>
</reference>
<organism evidence="1 2">
    <name type="scientific">Mugilogobius chulae</name>
    <name type="common">yellowstripe goby</name>
    <dbReference type="NCBI Taxonomy" id="88201"/>
    <lineage>
        <taxon>Eukaryota</taxon>
        <taxon>Metazoa</taxon>
        <taxon>Chordata</taxon>
        <taxon>Craniata</taxon>
        <taxon>Vertebrata</taxon>
        <taxon>Euteleostomi</taxon>
        <taxon>Actinopterygii</taxon>
        <taxon>Neopterygii</taxon>
        <taxon>Teleostei</taxon>
        <taxon>Neoteleostei</taxon>
        <taxon>Acanthomorphata</taxon>
        <taxon>Gobiaria</taxon>
        <taxon>Gobiiformes</taxon>
        <taxon>Gobioidei</taxon>
        <taxon>Gobiidae</taxon>
        <taxon>Gobionellinae</taxon>
        <taxon>Mugilogobius</taxon>
    </lineage>
</organism>
<gene>
    <name evidence="1" type="ORF">WMY93_011362</name>
</gene>
<proteinExistence type="predicted"/>
<evidence type="ECO:0000313" key="2">
    <source>
        <dbReference type="Proteomes" id="UP001460270"/>
    </source>
</evidence>
<name>A0AAW0PDI3_9GOBI</name>
<accession>A0AAW0PDI3</accession>
<keyword evidence="2" id="KW-1185">Reference proteome</keyword>